<feature type="region of interest" description="Disordered" evidence="4">
    <location>
        <begin position="1"/>
        <end position="42"/>
    </location>
</feature>
<feature type="compositionally biased region" description="Low complexity" evidence="4">
    <location>
        <begin position="1"/>
        <end position="22"/>
    </location>
</feature>
<feature type="domain" description="Yippee" evidence="5">
    <location>
        <begin position="101"/>
        <end position="200"/>
    </location>
</feature>
<organism evidence="6 7">
    <name type="scientific">Morchella conica CCBAS932</name>
    <dbReference type="NCBI Taxonomy" id="1392247"/>
    <lineage>
        <taxon>Eukaryota</taxon>
        <taxon>Fungi</taxon>
        <taxon>Dikarya</taxon>
        <taxon>Ascomycota</taxon>
        <taxon>Pezizomycotina</taxon>
        <taxon>Pezizomycetes</taxon>
        <taxon>Pezizales</taxon>
        <taxon>Morchellaceae</taxon>
        <taxon>Morchella</taxon>
    </lineage>
</organism>
<evidence type="ECO:0000313" key="6">
    <source>
        <dbReference type="EMBL" id="RPB16597.1"/>
    </source>
</evidence>
<evidence type="ECO:0000256" key="1">
    <source>
        <dbReference type="ARBA" id="ARBA00005613"/>
    </source>
</evidence>
<evidence type="ECO:0000313" key="7">
    <source>
        <dbReference type="Proteomes" id="UP000277580"/>
    </source>
</evidence>
<evidence type="ECO:0000256" key="3">
    <source>
        <dbReference type="ARBA" id="ARBA00022833"/>
    </source>
</evidence>
<name>A0A3N4L1A4_9PEZI</name>
<gene>
    <name evidence="6" type="ORF">P167DRAFT_562134</name>
</gene>
<dbReference type="Proteomes" id="UP000277580">
    <property type="component" value="Unassembled WGS sequence"/>
</dbReference>
<dbReference type="InterPro" id="IPR034751">
    <property type="entry name" value="Yippee"/>
</dbReference>
<keyword evidence="7" id="KW-1185">Reference proteome</keyword>
<evidence type="ECO:0000256" key="2">
    <source>
        <dbReference type="ARBA" id="ARBA00022723"/>
    </source>
</evidence>
<dbReference type="PROSITE" id="PS51792">
    <property type="entry name" value="YIPPEE"/>
    <property type="match status" value="1"/>
</dbReference>
<keyword evidence="3" id="KW-0862">Zinc</keyword>
<dbReference type="AlphaFoldDB" id="A0A3N4L1A4"/>
<accession>A0A3N4L1A4</accession>
<keyword evidence="2" id="KW-0479">Metal-binding</keyword>
<protein>
    <submittedName>
        <fullName evidence="6">Yippee-domain-containing protein</fullName>
    </submittedName>
</protein>
<dbReference type="InterPro" id="IPR004910">
    <property type="entry name" value="Yippee/Mis18/Cereblon"/>
</dbReference>
<evidence type="ECO:0000259" key="5">
    <source>
        <dbReference type="PROSITE" id="PS51792"/>
    </source>
</evidence>
<proteinExistence type="inferred from homology"/>
<comment type="similarity">
    <text evidence="1">Belongs to the yippee family.</text>
</comment>
<dbReference type="Pfam" id="PF03226">
    <property type="entry name" value="Yippee-Mis18"/>
    <property type="match status" value="1"/>
</dbReference>
<dbReference type="OrthoDB" id="6407410at2759"/>
<dbReference type="EMBL" id="ML119108">
    <property type="protein sequence ID" value="RPB16597.1"/>
    <property type="molecule type" value="Genomic_DNA"/>
</dbReference>
<evidence type="ECO:0000256" key="4">
    <source>
        <dbReference type="SAM" id="MobiDB-lite"/>
    </source>
</evidence>
<dbReference type="InterPro" id="IPR039058">
    <property type="entry name" value="Yippee_fam"/>
</dbReference>
<reference evidence="6 7" key="1">
    <citation type="journal article" date="2018" name="Nat. Ecol. Evol.">
        <title>Pezizomycetes genomes reveal the molecular basis of ectomycorrhizal truffle lifestyle.</title>
        <authorList>
            <person name="Murat C."/>
            <person name="Payen T."/>
            <person name="Noel B."/>
            <person name="Kuo A."/>
            <person name="Morin E."/>
            <person name="Chen J."/>
            <person name="Kohler A."/>
            <person name="Krizsan K."/>
            <person name="Balestrini R."/>
            <person name="Da Silva C."/>
            <person name="Montanini B."/>
            <person name="Hainaut M."/>
            <person name="Levati E."/>
            <person name="Barry K.W."/>
            <person name="Belfiori B."/>
            <person name="Cichocki N."/>
            <person name="Clum A."/>
            <person name="Dockter R.B."/>
            <person name="Fauchery L."/>
            <person name="Guy J."/>
            <person name="Iotti M."/>
            <person name="Le Tacon F."/>
            <person name="Lindquist E.A."/>
            <person name="Lipzen A."/>
            <person name="Malagnac F."/>
            <person name="Mello A."/>
            <person name="Molinier V."/>
            <person name="Miyauchi S."/>
            <person name="Poulain J."/>
            <person name="Riccioni C."/>
            <person name="Rubini A."/>
            <person name="Sitrit Y."/>
            <person name="Splivallo R."/>
            <person name="Traeger S."/>
            <person name="Wang M."/>
            <person name="Zifcakova L."/>
            <person name="Wipf D."/>
            <person name="Zambonelli A."/>
            <person name="Paolocci F."/>
            <person name="Nowrousian M."/>
            <person name="Ottonello S."/>
            <person name="Baldrian P."/>
            <person name="Spatafora J.W."/>
            <person name="Henrissat B."/>
            <person name="Nagy L.G."/>
            <person name="Aury J.M."/>
            <person name="Wincker P."/>
            <person name="Grigoriev I.V."/>
            <person name="Bonfante P."/>
            <person name="Martin F.M."/>
        </authorList>
    </citation>
    <scope>NUCLEOTIDE SEQUENCE [LARGE SCALE GENOMIC DNA]</scope>
    <source>
        <strain evidence="6 7">CCBAS932</strain>
    </source>
</reference>
<dbReference type="InParanoid" id="A0A3N4L1A4"/>
<sequence length="251" mass="27749">MPAHPHTTSTTTAPAPATGTGTDINKTSHGTRETGFPEPLSLERNTTLPHQEAQTAPHEELDTAVITGKHHRHRPHVRHHHNREKAERAQAEMYSGLRVEENVDAEGKGKGVVKRVLGRLSCFTGRHGRAYLLSILPAAGITLTPPIPRQLITGLHTVSDMSCAVCSEDIGWKYVSAEKEDQRYKVGKYILERERVVKVSAWEQAAGPAMEGGRGEAVDVDVDDEAELEELFLGLWTPEGAERRRRARVRV</sequence>
<dbReference type="GO" id="GO:0046872">
    <property type="term" value="F:metal ion binding"/>
    <property type="evidence" value="ECO:0007669"/>
    <property type="project" value="UniProtKB-KW"/>
</dbReference>
<dbReference type="STRING" id="1392247.A0A3N4L1A4"/>
<dbReference type="PANTHER" id="PTHR13848">
    <property type="entry name" value="PROTEIN YIPPEE-LIKE CG15309-RELATED"/>
    <property type="match status" value="1"/>
</dbReference>